<gene>
    <name evidence="8" type="primary">LOC110750262</name>
</gene>
<dbReference type="InterPro" id="IPR013150">
    <property type="entry name" value="TFIIB_cyclin"/>
</dbReference>
<protein>
    <submittedName>
        <fullName evidence="8">Transcription initiation factor IIB-like</fullName>
    </submittedName>
</protein>
<dbReference type="SUPFAM" id="SSF57783">
    <property type="entry name" value="Zinc beta-ribbon"/>
    <property type="match status" value="1"/>
</dbReference>
<dbReference type="Gene3D" id="1.10.472.10">
    <property type="entry name" value="Cyclin-like"/>
    <property type="match status" value="1"/>
</dbReference>
<dbReference type="GO" id="GO:0070897">
    <property type="term" value="P:transcription preinitiation complex assembly"/>
    <property type="evidence" value="ECO:0007669"/>
    <property type="project" value="InterPro"/>
</dbReference>
<evidence type="ECO:0000313" key="7">
    <source>
        <dbReference type="Proteomes" id="UP000515124"/>
    </source>
</evidence>
<accession>A0A6P5RUL7</accession>
<organism evidence="7 8">
    <name type="scientific">Prunus avium</name>
    <name type="common">Cherry</name>
    <name type="synonym">Cerasus avium</name>
    <dbReference type="NCBI Taxonomy" id="42229"/>
    <lineage>
        <taxon>Eukaryota</taxon>
        <taxon>Viridiplantae</taxon>
        <taxon>Streptophyta</taxon>
        <taxon>Embryophyta</taxon>
        <taxon>Tracheophyta</taxon>
        <taxon>Spermatophyta</taxon>
        <taxon>Magnoliopsida</taxon>
        <taxon>eudicotyledons</taxon>
        <taxon>Gunneridae</taxon>
        <taxon>Pentapetalae</taxon>
        <taxon>rosids</taxon>
        <taxon>fabids</taxon>
        <taxon>Rosales</taxon>
        <taxon>Rosaceae</taxon>
        <taxon>Amygdaloideae</taxon>
        <taxon>Amygdaleae</taxon>
        <taxon>Prunus</taxon>
    </lineage>
</organism>
<dbReference type="GO" id="GO:0017025">
    <property type="term" value="F:TBP-class protein binding"/>
    <property type="evidence" value="ECO:0007669"/>
    <property type="project" value="InterPro"/>
</dbReference>
<keyword evidence="5" id="KW-0863">Zinc-finger</keyword>
<evidence type="ECO:0000256" key="2">
    <source>
        <dbReference type="ARBA" id="ARBA00022737"/>
    </source>
</evidence>
<keyword evidence="5" id="KW-0479">Metal-binding</keyword>
<dbReference type="Proteomes" id="UP000515124">
    <property type="component" value="Unplaced"/>
</dbReference>
<dbReference type="InterPro" id="IPR023486">
    <property type="entry name" value="TFIIB_CS"/>
</dbReference>
<keyword evidence="4" id="KW-0804">Transcription</keyword>
<proteinExistence type="inferred from homology"/>
<name>A0A6P5RUL7_PRUAV</name>
<dbReference type="PANTHER" id="PTHR11618">
    <property type="entry name" value="TRANSCRIPTION INITIATION FACTOR IIB-RELATED"/>
    <property type="match status" value="1"/>
</dbReference>
<evidence type="ECO:0000259" key="6">
    <source>
        <dbReference type="PROSITE" id="PS51134"/>
    </source>
</evidence>
<sequence>MQKATQKTKQKEDWDKGFCNDGGFCSDCKAYTDVVLDHRSGDTICTQCGLVLEDHAVDFTAEWRNFDDQDSTNDPSRVGSRSDPLLNNGVLTVNISNDNKKAVSCVLPRLHKTLQNPDKSLHIAFETLGMMADRLALVTAIRDHAKELYKNADDRKFCRGRNCDAIMAACLFLACQEKGFPRTLKEIAMVANGATRKEINRMKELLKKILEVDSKTTDIGDLSRRCCSMIGMANQDMKAVLETLNKSKEIDVRRSPKSVLAAVMYMIAQLSNDKSTRELTLHAVSQAADVAVATTKKAYKDLYPYVSRIIPNWFVKLEDLKILCLP</sequence>
<evidence type="ECO:0000313" key="8">
    <source>
        <dbReference type="RefSeq" id="XP_021806257.1"/>
    </source>
</evidence>
<dbReference type="PROSITE" id="PS51134">
    <property type="entry name" value="ZF_TFIIB"/>
    <property type="match status" value="1"/>
</dbReference>
<dbReference type="Gene3D" id="1.10.472.170">
    <property type="match status" value="1"/>
</dbReference>
<dbReference type="GeneID" id="110750262"/>
<keyword evidence="2" id="KW-0677">Repeat</keyword>
<dbReference type="SMART" id="SM00385">
    <property type="entry name" value="CYCLIN"/>
    <property type="match status" value="1"/>
</dbReference>
<dbReference type="SUPFAM" id="SSF47954">
    <property type="entry name" value="Cyclin-like"/>
    <property type="match status" value="2"/>
</dbReference>
<dbReference type="KEGG" id="pavi:110750262"/>
<evidence type="ECO:0000256" key="3">
    <source>
        <dbReference type="ARBA" id="ARBA00023015"/>
    </source>
</evidence>
<dbReference type="AlphaFoldDB" id="A0A6P5RUL7"/>
<dbReference type="Pfam" id="PF00382">
    <property type="entry name" value="TFIIB"/>
    <property type="match status" value="1"/>
</dbReference>
<dbReference type="GO" id="GO:0097550">
    <property type="term" value="C:transcription preinitiation complex"/>
    <property type="evidence" value="ECO:0007669"/>
    <property type="project" value="TreeGrafter"/>
</dbReference>
<dbReference type="PANTHER" id="PTHR11618:SF81">
    <property type="entry name" value="TRANSCRIPTION INITIATION FACTOR IIB-LIKE"/>
    <property type="match status" value="1"/>
</dbReference>
<dbReference type="InterPro" id="IPR013763">
    <property type="entry name" value="Cyclin-like_dom"/>
</dbReference>
<dbReference type="PROSITE" id="PS00782">
    <property type="entry name" value="TFIIB"/>
    <property type="match status" value="1"/>
</dbReference>
<dbReference type="InterPro" id="IPR013137">
    <property type="entry name" value="Znf_TFIIB"/>
</dbReference>
<keyword evidence="7" id="KW-1185">Reference proteome</keyword>
<dbReference type="PRINTS" id="PR00685">
    <property type="entry name" value="TIFACTORIIB"/>
</dbReference>
<dbReference type="Pfam" id="PF08271">
    <property type="entry name" value="Zn_Ribbon_TF"/>
    <property type="match status" value="1"/>
</dbReference>
<dbReference type="GO" id="GO:0005634">
    <property type="term" value="C:nucleus"/>
    <property type="evidence" value="ECO:0007669"/>
    <property type="project" value="TreeGrafter"/>
</dbReference>
<reference evidence="8" key="1">
    <citation type="submission" date="2025-08" db="UniProtKB">
        <authorList>
            <consortium name="RefSeq"/>
        </authorList>
    </citation>
    <scope>IDENTIFICATION</scope>
</reference>
<evidence type="ECO:0000256" key="5">
    <source>
        <dbReference type="PROSITE-ProRule" id="PRU00469"/>
    </source>
</evidence>
<dbReference type="RefSeq" id="XP_021806257.1">
    <property type="nucleotide sequence ID" value="XM_021950565.1"/>
</dbReference>
<keyword evidence="5" id="KW-0862">Zinc</keyword>
<dbReference type="InterPro" id="IPR000812">
    <property type="entry name" value="TFIIB"/>
</dbReference>
<dbReference type="GO" id="GO:0008270">
    <property type="term" value="F:zinc ion binding"/>
    <property type="evidence" value="ECO:0007669"/>
    <property type="project" value="UniProtKB-KW"/>
</dbReference>
<dbReference type="CDD" id="cd20551">
    <property type="entry name" value="CYCLIN_TFIIB_rpt1"/>
    <property type="match status" value="1"/>
</dbReference>
<keyword evidence="3" id="KW-0805">Transcription regulation</keyword>
<dbReference type="InterPro" id="IPR036915">
    <property type="entry name" value="Cyclin-like_sf"/>
</dbReference>
<dbReference type="FunFam" id="1.10.472.170:FF:000001">
    <property type="entry name" value="Transcription initiation factor IIB"/>
    <property type="match status" value="1"/>
</dbReference>
<comment type="similarity">
    <text evidence="1">Belongs to the TFIIB family.</text>
</comment>
<feature type="domain" description="TFIIB-type" evidence="6">
    <location>
        <begin position="21"/>
        <end position="53"/>
    </location>
</feature>
<evidence type="ECO:0000256" key="1">
    <source>
        <dbReference type="ARBA" id="ARBA00010857"/>
    </source>
</evidence>
<evidence type="ECO:0000256" key="4">
    <source>
        <dbReference type="ARBA" id="ARBA00023163"/>
    </source>
</evidence>